<organism evidence="2 3">
    <name type="scientific">Niastella soli</name>
    <dbReference type="NCBI Taxonomy" id="2821487"/>
    <lineage>
        <taxon>Bacteria</taxon>
        <taxon>Pseudomonadati</taxon>
        <taxon>Bacteroidota</taxon>
        <taxon>Chitinophagia</taxon>
        <taxon>Chitinophagales</taxon>
        <taxon>Chitinophagaceae</taxon>
        <taxon>Niastella</taxon>
    </lineage>
</organism>
<dbReference type="RefSeq" id="WP_209137730.1">
    <property type="nucleotide sequence ID" value="NZ_JAGHKO010000001.1"/>
</dbReference>
<dbReference type="Proteomes" id="UP000677244">
    <property type="component" value="Unassembled WGS sequence"/>
</dbReference>
<reference evidence="2 3" key="1">
    <citation type="submission" date="2021-03" db="EMBL/GenBank/DDBJ databases">
        <title>Assistant Professor.</title>
        <authorList>
            <person name="Huq M.A."/>
        </authorList>
    </citation>
    <scope>NUCLEOTIDE SEQUENCE [LARGE SCALE GENOMIC DNA]</scope>
    <source>
        <strain evidence="2 3">MAH-29</strain>
    </source>
</reference>
<keyword evidence="3" id="KW-1185">Reference proteome</keyword>
<feature type="domain" description="KilA-N DNA-binding" evidence="1">
    <location>
        <begin position="9"/>
        <end position="77"/>
    </location>
</feature>
<comment type="caution">
    <text evidence="2">The sequence shown here is derived from an EMBL/GenBank/DDBJ whole genome shotgun (WGS) entry which is preliminary data.</text>
</comment>
<dbReference type="Pfam" id="PF10543">
    <property type="entry name" value="ORF6N"/>
    <property type="match status" value="1"/>
</dbReference>
<gene>
    <name evidence="2" type="ORF">J7I42_05305</name>
</gene>
<proteinExistence type="predicted"/>
<sequence length="114" mass="13007">MDENAIHQLIHEIEGYKVMLDFDLAELYDVSTKALNQAMKRNLDRFPPDFCFQLTKEQWDSLRSQIVTLEKEGGKSSENQKSLRSQFVTSKRGGSRYLPYAFTEHGVTSGGMVA</sequence>
<evidence type="ECO:0000313" key="2">
    <source>
        <dbReference type="EMBL" id="MBO9199674.1"/>
    </source>
</evidence>
<evidence type="ECO:0000313" key="3">
    <source>
        <dbReference type="Proteomes" id="UP000677244"/>
    </source>
</evidence>
<protein>
    <submittedName>
        <fullName evidence="2">ORF6N domain-containing protein</fullName>
    </submittedName>
</protein>
<dbReference type="EMBL" id="JAGHKO010000001">
    <property type="protein sequence ID" value="MBO9199674.1"/>
    <property type="molecule type" value="Genomic_DNA"/>
</dbReference>
<evidence type="ECO:0000259" key="1">
    <source>
        <dbReference type="Pfam" id="PF10543"/>
    </source>
</evidence>
<accession>A0ABS3YPA3</accession>
<dbReference type="InterPro" id="IPR018873">
    <property type="entry name" value="KilA-N_DNA-bd_domain"/>
</dbReference>
<name>A0ABS3YPA3_9BACT</name>